<dbReference type="VEuPathDB" id="FungiDB:HGUI_03590"/>
<dbReference type="SMART" id="SM01214">
    <property type="entry name" value="Fmp27_GFWDK"/>
    <property type="match status" value="1"/>
</dbReference>
<organism evidence="7 8">
    <name type="scientific">Hanseniaspora guilliermondii</name>
    <dbReference type="NCBI Taxonomy" id="56406"/>
    <lineage>
        <taxon>Eukaryota</taxon>
        <taxon>Fungi</taxon>
        <taxon>Dikarya</taxon>
        <taxon>Ascomycota</taxon>
        <taxon>Saccharomycotina</taxon>
        <taxon>Saccharomycetes</taxon>
        <taxon>Saccharomycodales</taxon>
        <taxon>Saccharomycodaceae</taxon>
        <taxon>Hanseniaspora</taxon>
    </lineage>
</organism>
<keyword evidence="1" id="KW-0175">Coiled coil</keyword>
<feature type="coiled-coil region" evidence="1">
    <location>
        <begin position="2258"/>
        <end position="2285"/>
    </location>
</feature>
<feature type="compositionally biased region" description="Basic and acidic residues" evidence="2">
    <location>
        <begin position="2397"/>
        <end position="2406"/>
    </location>
</feature>
<evidence type="ECO:0000259" key="5">
    <source>
        <dbReference type="SMART" id="SM01215"/>
    </source>
</evidence>
<dbReference type="PANTHER" id="PTHR15678">
    <property type="entry name" value="ANTIGEN MLAA-22-RELATED"/>
    <property type="match status" value="1"/>
</dbReference>
<protein>
    <recommendedName>
        <fullName evidence="9">Protein FMP27, mitochondrial</fullName>
    </recommendedName>
</protein>
<dbReference type="PANTHER" id="PTHR15678:SF6">
    <property type="entry name" value="BRIDGE-LIKE LIPID TRANSFER PROTEIN FAMILY MEMBER 2"/>
    <property type="match status" value="1"/>
</dbReference>
<dbReference type="SMART" id="SM01215">
    <property type="entry name" value="Fmp27_SW"/>
    <property type="match status" value="1"/>
</dbReference>
<evidence type="ECO:0000313" key="7">
    <source>
        <dbReference type="EMBL" id="SGZ41389.1"/>
    </source>
</evidence>
<dbReference type="InterPro" id="IPR019415">
    <property type="entry name" value="FMP27_SW_RBG"/>
</dbReference>
<gene>
    <name evidence="7" type="ORF">HGUI_03590</name>
</gene>
<evidence type="ECO:0008006" key="9">
    <source>
        <dbReference type="Google" id="ProtNLM"/>
    </source>
</evidence>
<dbReference type="EMBL" id="FQNF01000099">
    <property type="protein sequence ID" value="SGZ41389.1"/>
    <property type="molecule type" value="Genomic_DNA"/>
</dbReference>
<feature type="domain" description="FMP27/BLTP2/Hobbit GFWDK motif-containing RBG unit" evidence="4">
    <location>
        <begin position="1109"/>
        <end position="1260"/>
    </location>
</feature>
<dbReference type="InterPro" id="IPR019441">
    <property type="entry name" value="FMP27/BLTP2/Hobbit_GFWDK_RBG"/>
</dbReference>
<evidence type="ECO:0000256" key="1">
    <source>
        <dbReference type="SAM" id="Coils"/>
    </source>
</evidence>
<feature type="region of interest" description="Disordered" evidence="2">
    <location>
        <begin position="2395"/>
        <end position="2434"/>
    </location>
</feature>
<keyword evidence="3" id="KW-0472">Membrane</keyword>
<dbReference type="InterPro" id="IPR045167">
    <property type="entry name" value="Hobbit"/>
</dbReference>
<accession>A0A1L0CQV6</accession>
<feature type="domain" description="FMP27 WPPW motif-containing RBG unit" evidence="6">
    <location>
        <begin position="1480"/>
        <end position="1951"/>
    </location>
</feature>
<dbReference type="SMART" id="SM01216">
    <property type="entry name" value="Fmp27_WPPW"/>
    <property type="match status" value="1"/>
</dbReference>
<dbReference type="OrthoDB" id="1562405at2759"/>
<dbReference type="Proteomes" id="UP000183365">
    <property type="component" value="Unassembled WGS sequence"/>
</dbReference>
<sequence length="2434" mass="282210">MTSNSFTSEMINSILPSSKFDYQNSIPIVNHLVNTSREFFFVQSRYLVIIACSYFILQKIVPIVIFDVVLAKTLQKRNIQSISVGFFILNFFSKIKILLKNGSKILISKLKIQKKLIDDSGRKSLLIDLIDVNLVFPSLNKKDNKQSEPSEELNDDKLVDKLVDTLRSLSLFDLKPYFNNRFTALFVFKLFFPLQFSLQKVKLNLGSMEFYADYISIRLSYNKKRQTVVFSFFVHELNNYKNINLKNFEYEIEAEWSHDSLDHTLSFSNYSSSFKFANLSITINPKLKVSEDKVNKDQSTSQNKIVDICKNKDEALKKYGKAFTDVCTFLKVVEIKVEDIDIKIPDRHLKFYCAAMTLRFNGLDSHAKTSGYECTFSSNTIALKIYNENVVTLPLLNIYLVGDSLYDFEDIENFKCNVKCLVSCIESNIVISEKIIQYIIYNFMRSNKEENNEVEADKIVKQNTLEEDKVYDEKMSLLLYLFDFFCLDFKFMIPNAKITYMMDDSEIAFNNNQAVFHLKSPKNIYHLYDELLGGSHYDYDEDLRLTSTISSVKSSDISVQYRKYTNAKKLSDKFISVLSIKKLELQNYQNNIFQVDNLISGTAIEIIDIEMIQEILDACQKVKAYYAQKCKLFSSSTKSTSSLKRDIIKRINFKLRLLDFGLTNAFSRVISSKLDPTNILFDKFYGFKGFIKNLEFLFTDNTPSIRSKSIIMSLIEQSPDLLTENKKCASFDDFEMNLLNDEISLLFDKCSLKIDLATIWTGFYLALAYKNLNFNSKHKNVQKKKSNRNYKLNINTITMDTVLVDNLNMLLNMKAFELSPKKLSIALFQTFNESTYDSKSLEIVKDADDEPIFTRLMHVNDICIHKGNELDDYLAVIDANTFELRSEYHLKFYKIFDRIVSTFKSLKQLKTGLSSIDEFIQNQPSAVKPISIPSFKVKLERFLVKVDEDPFEQKLNIIYKVGYLEQRLRLDKQAIFEAELGVRQENNPLTPTQIHNAKYRLKKNFSTSWIERIKKAKKEFLNESAYKIVEKEFLDRTVKIYSGHEKIPLLVYSLINMEFIVKPPSFGVSNYAEFIHKYGKSVPKDTVYTLLILLNAYLKCDLLKLQLRDYALPILFFPNMVLSGDLALGEPMPDKFGVREVWVPFIKNPRLCDNDSHIESTVFGSNIKRTINSVKFYMNLNVDIDSQQPTILTWGKSLQPAIQAVMMWFDFLTKPPLDPSPKIGFWDKIRLLAHGVIKFNWAENSELHLNMKGSTDPYEIHEFGAGLTFCWKGNTSLTVHENSNPADFLKIRSKSFILGVRNFDALYEKDKFSKIMMRLDGNVVWRMGLLFEMGDIQHPGQTRRSTKFDPHYKVYLANPALLKGKQDIEKHDSYKYFRSDFIHMDIGVYSNDKDISKNTVHLAPFCSEHFLAWWKLFNTFTSGPIRQGSLFPSMQQSSTKFGRSLFTLKYQMKFTNLDMAHVYRHSSSEDDNSDDIMFTGLKGKFDEFTLDLHQKRSPVTFSNEMLNRVRKIWKLKMDQGEIDFLNADIRLIHSVFKSNDSDGSNEDKNLKSDAYKWYAACDYTDLDDFKGLPSLPDLIETIPLLKSERISYFRNIERKVYKVDYPFGNESFHKCLSGKHDSEQTQINIYYERLDVLKKRIAELSEGFKYNSKNFKAEHLHKKDYQNQESLEYFVSQKNAIENLIEKFQPIMQMLRRTDSGVSLGSEDLELINPIPTLISKKETDFKSDKNSNKSTFDNKFVIHNMKLEVNELSKKLLLNYVKKMEERKATSFYDSYKALNILKDMVEYRDEFDESIRTNAYESTRKESYNRDLDYHVKLDSMENSECIKSFDDIIRSVADINFFSSDNMVLKFIMPQIQLSSSSAPDWGTMILANEIEVGIIDILQGRDSALTVKSVDNLKETRICMLLSEVKMFTLDKQSALKHPSLKFEMANSDNNHSWIPFLPVESFINAENLGKFTNFIKSSMYLSFTNPNDLFYDKISHSVNKDDPILRIGIPEIHMQVTKYQYTALYAICDDLLTFGSKENRKWETLAKTFLANELKRNFSVSASFIMNLQKKIRAIRLERTIMKDNDPDAFEEIRDEVEKELDSDRFELRLLITSLKKNFYGSKKRGGKTELSKILWYFSADDLICDFYDDPDTPFITLGLGFSSFQRTAFSDGSNSNMLMLSTLHCFNLGKKAKYEEIISPLKEYNTSNAPLLELKWKMDRPVGGISQINSIDVCLRPLRLQLEHQILEKIVNFLLSNHNSTEDKNHAKHNEDARIQELEEDLENDQNEIISAGEGLSEMVNRSSKYMAIKKIVVNKTVVAVSYRGAKKITNLNDLIVKIPVLKYENKVWSSDDFISALKKDLVKIVLSHTGNIIGNKFKSKKKMESKYESFKQFSKLLRNDSMVGRRSLDNGHDDESTFSQRASMPDIAEDEEETEEIKKFSQL</sequence>
<feature type="domain" description="FMP27 SW motif-containing RBG unit" evidence="5">
    <location>
        <begin position="996"/>
        <end position="1091"/>
    </location>
</feature>
<dbReference type="Pfam" id="PF10344">
    <property type="entry name" value="Hobbit"/>
    <property type="match status" value="2"/>
</dbReference>
<feature type="transmembrane region" description="Helical" evidence="3">
    <location>
        <begin position="46"/>
        <end position="70"/>
    </location>
</feature>
<dbReference type="InterPro" id="IPR019449">
    <property type="entry name" value="FMP27_WPPW_RBG"/>
</dbReference>
<reference evidence="8" key="1">
    <citation type="submission" date="2016-11" db="EMBL/GenBank/DDBJ databases">
        <authorList>
            <person name="Guldener U."/>
        </authorList>
    </citation>
    <scope>NUCLEOTIDE SEQUENCE [LARGE SCALE GENOMIC DNA]</scope>
</reference>
<evidence type="ECO:0000256" key="2">
    <source>
        <dbReference type="SAM" id="MobiDB-lite"/>
    </source>
</evidence>
<keyword evidence="3" id="KW-1133">Transmembrane helix</keyword>
<evidence type="ECO:0000259" key="6">
    <source>
        <dbReference type="SMART" id="SM01216"/>
    </source>
</evidence>
<keyword evidence="3" id="KW-0812">Transmembrane</keyword>
<evidence type="ECO:0000313" key="8">
    <source>
        <dbReference type="Proteomes" id="UP000183365"/>
    </source>
</evidence>
<evidence type="ECO:0000256" key="3">
    <source>
        <dbReference type="SAM" id="Phobius"/>
    </source>
</evidence>
<keyword evidence="8" id="KW-1185">Reference proteome</keyword>
<name>A0A1L0CQV6_9ASCO</name>
<proteinExistence type="predicted"/>
<evidence type="ECO:0000259" key="4">
    <source>
        <dbReference type="SMART" id="SM01214"/>
    </source>
</evidence>